<evidence type="ECO:0000313" key="3">
    <source>
        <dbReference type="Proteomes" id="UP000834106"/>
    </source>
</evidence>
<dbReference type="Pfam" id="PF13966">
    <property type="entry name" value="zf-RVT"/>
    <property type="match status" value="1"/>
</dbReference>
<organism evidence="2 3">
    <name type="scientific">Fraxinus pennsylvanica</name>
    <dbReference type="NCBI Taxonomy" id="56036"/>
    <lineage>
        <taxon>Eukaryota</taxon>
        <taxon>Viridiplantae</taxon>
        <taxon>Streptophyta</taxon>
        <taxon>Embryophyta</taxon>
        <taxon>Tracheophyta</taxon>
        <taxon>Spermatophyta</taxon>
        <taxon>Magnoliopsida</taxon>
        <taxon>eudicotyledons</taxon>
        <taxon>Gunneridae</taxon>
        <taxon>Pentapetalae</taxon>
        <taxon>asterids</taxon>
        <taxon>lamiids</taxon>
        <taxon>Lamiales</taxon>
        <taxon>Oleaceae</taxon>
        <taxon>Oleeae</taxon>
        <taxon>Fraxinus</taxon>
    </lineage>
</organism>
<dbReference type="InterPro" id="IPR026960">
    <property type="entry name" value="RVT-Znf"/>
</dbReference>
<keyword evidence="3" id="KW-1185">Reference proteome</keyword>
<gene>
    <name evidence="2" type="ORF">FPE_LOCUS15386</name>
</gene>
<feature type="domain" description="Reverse transcriptase zinc-binding" evidence="1">
    <location>
        <begin position="92"/>
        <end position="159"/>
    </location>
</feature>
<protein>
    <recommendedName>
        <fullName evidence="1">Reverse transcriptase zinc-binding domain-containing protein</fullName>
    </recommendedName>
</protein>
<evidence type="ECO:0000259" key="1">
    <source>
        <dbReference type="Pfam" id="PF13966"/>
    </source>
</evidence>
<name>A0AAD1ZDR4_9LAMI</name>
<dbReference type="AlphaFoldDB" id="A0AAD1ZDR4"/>
<dbReference type="Proteomes" id="UP000834106">
    <property type="component" value="Chromosome 9"/>
</dbReference>
<accession>A0AAD1ZDR4</accession>
<proteinExistence type="predicted"/>
<reference evidence="2" key="1">
    <citation type="submission" date="2023-05" db="EMBL/GenBank/DDBJ databases">
        <authorList>
            <person name="Huff M."/>
        </authorList>
    </citation>
    <scope>NUCLEOTIDE SEQUENCE</scope>
</reference>
<evidence type="ECO:0000313" key="2">
    <source>
        <dbReference type="EMBL" id="CAI9767956.1"/>
    </source>
</evidence>
<dbReference type="EMBL" id="OU503044">
    <property type="protein sequence ID" value="CAI9767956.1"/>
    <property type="molecule type" value="Genomic_DNA"/>
</dbReference>
<sequence>MNELLPRYGITEAEGWIWMGSLQPGLHGRQGFSFDEDATVNSLIDVETNSWDREVLRALFNPNIVEEILKIRLPFNRVRDKLIWDNESSGNFTLKSAYKLILNGIVDRIGESSFQSQDTPIWKRIWKMKMPRKIKSFIWKASKNILPTLNNLKKKNIDIPLGWNKMQMESTLVQCKQAVEHAISMYEVRLASPRRIRTVYQW</sequence>